<dbReference type="InterPro" id="IPR017850">
    <property type="entry name" value="Alkaline_phosphatase_core_sf"/>
</dbReference>
<gene>
    <name evidence="7" type="ORF">SAMN04488028_10796</name>
</gene>
<keyword evidence="3" id="KW-0378">Hydrolase</keyword>
<keyword evidence="2" id="KW-0479">Metal-binding</keyword>
<dbReference type="Gene3D" id="3.40.720.10">
    <property type="entry name" value="Alkaline Phosphatase, subunit A"/>
    <property type="match status" value="1"/>
</dbReference>
<dbReference type="Proteomes" id="UP000184474">
    <property type="component" value="Unassembled WGS sequence"/>
</dbReference>
<evidence type="ECO:0000256" key="3">
    <source>
        <dbReference type="ARBA" id="ARBA00022801"/>
    </source>
</evidence>
<dbReference type="PANTHER" id="PTHR42693">
    <property type="entry name" value="ARYLSULFATASE FAMILY MEMBER"/>
    <property type="match status" value="1"/>
</dbReference>
<feature type="chain" id="PRO_5013155750" evidence="5">
    <location>
        <begin position="24"/>
        <end position="496"/>
    </location>
</feature>
<dbReference type="AlphaFoldDB" id="A0A1M6UFG1"/>
<evidence type="ECO:0000313" key="7">
    <source>
        <dbReference type="EMBL" id="SHK67883.1"/>
    </source>
</evidence>
<protein>
    <submittedName>
        <fullName evidence="7">Arylsulfatase A</fullName>
    </submittedName>
</protein>
<feature type="domain" description="Sulfatase N-terminal" evidence="6">
    <location>
        <begin position="26"/>
        <end position="395"/>
    </location>
</feature>
<dbReference type="PANTHER" id="PTHR42693:SF53">
    <property type="entry name" value="ENDO-4-O-SULFATASE"/>
    <property type="match status" value="1"/>
</dbReference>
<dbReference type="GO" id="GO:0004065">
    <property type="term" value="F:arylsulfatase activity"/>
    <property type="evidence" value="ECO:0007669"/>
    <property type="project" value="TreeGrafter"/>
</dbReference>
<reference evidence="8" key="1">
    <citation type="submission" date="2016-11" db="EMBL/GenBank/DDBJ databases">
        <authorList>
            <person name="Varghese N."/>
            <person name="Submissions S."/>
        </authorList>
    </citation>
    <scope>NUCLEOTIDE SEQUENCE [LARGE SCALE GENOMIC DNA]</scope>
    <source>
        <strain evidence="8">DSM 26134</strain>
    </source>
</reference>
<feature type="signal peptide" evidence="5">
    <location>
        <begin position="1"/>
        <end position="23"/>
    </location>
</feature>
<keyword evidence="8" id="KW-1185">Reference proteome</keyword>
<keyword evidence="5" id="KW-0732">Signal</keyword>
<accession>A0A1M6UFG1</accession>
<dbReference type="SUPFAM" id="SSF53649">
    <property type="entry name" value="Alkaline phosphatase-like"/>
    <property type="match status" value="1"/>
</dbReference>
<keyword evidence="4" id="KW-0106">Calcium</keyword>
<sequence>MTFSFRIAIVLVIFYLGFASSHAQPPNVIVILADDIGTGDISHYQRHYGQNVVVETPHIDKLAREGMFFTDAHSPAALCAPSRYSIFTGNSTYRSYQPWGVWGAYQRSPIEEEDLTLGELMQQAGYHTGFFGKWHMGGDWKRKSNPDEIYRSPRVEPEMDIDLSERLAGGPMQNGFDYAFTFPSGIQDVPYAVFENNEWYPLTDSSELTLITQKKMDKLKVKLDKDEGLGDSAWDPHDMGPLLANKAVGFITAQSQTAEPFFMYYCSEAVHLPHTPPTTLNGTTIAGSYPVPHMDMIKELDEQVGQMVTALKEKGLYDNTLIIITSDNGGLGFRQTLATGHRPSGIFSGHKNSIQEGGHRVPLIASWPGHIDTNMRSDAAVQALDIHATLADLLDQQVGSSQARDSRSMLPLLEGKTKPIRKQMIIQGGTSREMAYYEENWKLVVQFDPKDKTDKTRKPKALYNLKNDVREKNNLLETENKRARKMFARFNEMRDT</sequence>
<dbReference type="InterPro" id="IPR000917">
    <property type="entry name" value="Sulfatase_N"/>
</dbReference>
<dbReference type="InterPro" id="IPR050738">
    <property type="entry name" value="Sulfatase"/>
</dbReference>
<dbReference type="Pfam" id="PF00884">
    <property type="entry name" value="Sulfatase"/>
    <property type="match status" value="1"/>
</dbReference>
<evidence type="ECO:0000259" key="6">
    <source>
        <dbReference type="Pfam" id="PF00884"/>
    </source>
</evidence>
<evidence type="ECO:0000256" key="1">
    <source>
        <dbReference type="ARBA" id="ARBA00008779"/>
    </source>
</evidence>
<dbReference type="GO" id="GO:0046872">
    <property type="term" value="F:metal ion binding"/>
    <property type="evidence" value="ECO:0007669"/>
    <property type="project" value="UniProtKB-KW"/>
</dbReference>
<comment type="similarity">
    <text evidence="1">Belongs to the sulfatase family.</text>
</comment>
<name>A0A1M6UFG1_REIAG</name>
<dbReference type="Gene3D" id="3.30.1120.10">
    <property type="match status" value="1"/>
</dbReference>
<dbReference type="CDD" id="cd16143">
    <property type="entry name" value="ARS_like"/>
    <property type="match status" value="1"/>
</dbReference>
<evidence type="ECO:0000256" key="2">
    <source>
        <dbReference type="ARBA" id="ARBA00022723"/>
    </source>
</evidence>
<dbReference type="PROSITE" id="PS00523">
    <property type="entry name" value="SULFATASE_1"/>
    <property type="match status" value="1"/>
</dbReference>
<dbReference type="EMBL" id="FRAA01000007">
    <property type="protein sequence ID" value="SHK67883.1"/>
    <property type="molecule type" value="Genomic_DNA"/>
</dbReference>
<evidence type="ECO:0000256" key="5">
    <source>
        <dbReference type="SAM" id="SignalP"/>
    </source>
</evidence>
<evidence type="ECO:0000313" key="8">
    <source>
        <dbReference type="Proteomes" id="UP000184474"/>
    </source>
</evidence>
<dbReference type="STRING" id="156994.SAMN04488028_10796"/>
<dbReference type="RefSeq" id="WP_073124261.1">
    <property type="nucleotide sequence ID" value="NZ_FRAA01000007.1"/>
</dbReference>
<evidence type="ECO:0000256" key="4">
    <source>
        <dbReference type="ARBA" id="ARBA00022837"/>
    </source>
</evidence>
<organism evidence="7 8">
    <name type="scientific">Reichenbachiella agariperforans</name>
    <dbReference type="NCBI Taxonomy" id="156994"/>
    <lineage>
        <taxon>Bacteria</taxon>
        <taxon>Pseudomonadati</taxon>
        <taxon>Bacteroidota</taxon>
        <taxon>Cytophagia</taxon>
        <taxon>Cytophagales</taxon>
        <taxon>Reichenbachiellaceae</taxon>
        <taxon>Reichenbachiella</taxon>
    </lineage>
</organism>
<dbReference type="InterPro" id="IPR024607">
    <property type="entry name" value="Sulfatase_CS"/>
</dbReference>
<proteinExistence type="inferred from homology"/>